<evidence type="ECO:0000256" key="1">
    <source>
        <dbReference type="SAM" id="SignalP"/>
    </source>
</evidence>
<gene>
    <name evidence="4" type="ORF">GCM10022392_09600</name>
</gene>
<reference evidence="5" key="1">
    <citation type="journal article" date="2019" name="Int. J. Syst. Evol. Microbiol.">
        <title>The Global Catalogue of Microorganisms (GCM) 10K type strain sequencing project: providing services to taxonomists for standard genome sequencing and annotation.</title>
        <authorList>
            <consortium name="The Broad Institute Genomics Platform"/>
            <consortium name="The Broad Institute Genome Sequencing Center for Infectious Disease"/>
            <person name="Wu L."/>
            <person name="Ma J."/>
        </authorList>
    </citation>
    <scope>NUCLEOTIDE SEQUENCE [LARGE SCALE GENOMIC DNA]</scope>
    <source>
        <strain evidence="5">JCM 17085</strain>
    </source>
</reference>
<proteinExistence type="predicted"/>
<dbReference type="RefSeq" id="WP_345101323.1">
    <property type="nucleotide sequence ID" value="NZ_BAABCV010000003.1"/>
</dbReference>
<evidence type="ECO:0000313" key="5">
    <source>
        <dbReference type="Proteomes" id="UP001500841"/>
    </source>
</evidence>
<dbReference type="PANTHER" id="PTHR34987">
    <property type="entry name" value="C, PUTATIVE (AFU_ORTHOLOGUE AFUA_3G02880)-RELATED"/>
    <property type="match status" value="1"/>
</dbReference>
<dbReference type="Pfam" id="PF17389">
    <property type="entry name" value="Bac_rhamnosid6H"/>
    <property type="match status" value="1"/>
</dbReference>
<dbReference type="InterPro" id="IPR012341">
    <property type="entry name" value="6hp_glycosidase-like_sf"/>
</dbReference>
<evidence type="ECO:0000259" key="2">
    <source>
        <dbReference type="Pfam" id="PF17389"/>
    </source>
</evidence>
<dbReference type="Pfam" id="PF21104">
    <property type="entry name" value="Glyco_hydro_78_N"/>
    <property type="match status" value="1"/>
</dbReference>
<comment type="caution">
    <text evidence="4">The sequence shown here is derived from an EMBL/GenBank/DDBJ whole genome shotgun (WGS) entry which is preliminary data.</text>
</comment>
<dbReference type="InterPro" id="IPR008928">
    <property type="entry name" value="6-hairpin_glycosidase_sf"/>
</dbReference>
<dbReference type="SUPFAM" id="SSF48208">
    <property type="entry name" value="Six-hairpin glycosidases"/>
    <property type="match status" value="1"/>
</dbReference>
<protein>
    <submittedName>
        <fullName evidence="4">Alpha-L-rhamnosidase</fullName>
    </submittedName>
</protein>
<keyword evidence="1" id="KW-0732">Signal</keyword>
<evidence type="ECO:0000313" key="4">
    <source>
        <dbReference type="EMBL" id="GAA4090169.1"/>
    </source>
</evidence>
<dbReference type="InterPro" id="IPR049164">
    <property type="entry name" value="Glyco_hydro_78_N"/>
</dbReference>
<dbReference type="EMBL" id="BAABCV010000003">
    <property type="protein sequence ID" value="GAA4090169.1"/>
    <property type="molecule type" value="Genomic_DNA"/>
</dbReference>
<feature type="chain" id="PRO_5045038544" evidence="1">
    <location>
        <begin position="28"/>
        <end position="552"/>
    </location>
</feature>
<feature type="domain" description="Glycosyl hydrolase family 78 alpha-rhamnosidase N-terminal" evidence="3">
    <location>
        <begin position="56"/>
        <end position="198"/>
    </location>
</feature>
<organism evidence="4 5">
    <name type="scientific">Mucilaginibacter panaciglaebae</name>
    <dbReference type="NCBI Taxonomy" id="502331"/>
    <lineage>
        <taxon>Bacteria</taxon>
        <taxon>Pseudomonadati</taxon>
        <taxon>Bacteroidota</taxon>
        <taxon>Sphingobacteriia</taxon>
        <taxon>Sphingobacteriales</taxon>
        <taxon>Sphingobacteriaceae</taxon>
        <taxon>Mucilaginibacter</taxon>
    </lineage>
</organism>
<dbReference type="Gene3D" id="1.50.10.10">
    <property type="match status" value="1"/>
</dbReference>
<dbReference type="PANTHER" id="PTHR34987:SF4">
    <property type="entry name" value="ALPHA-L-RHAMNOSIDASE C-TERMINAL DOMAIN-CONTAINING PROTEIN"/>
    <property type="match status" value="1"/>
</dbReference>
<name>A0ABP7WKD6_9SPHI</name>
<keyword evidence="5" id="KW-1185">Reference proteome</keyword>
<evidence type="ECO:0000259" key="3">
    <source>
        <dbReference type="Pfam" id="PF21104"/>
    </source>
</evidence>
<dbReference type="Proteomes" id="UP001500841">
    <property type="component" value="Unassembled WGS sequence"/>
</dbReference>
<feature type="domain" description="Alpha-L-rhamnosidase six-hairpin glycosidase" evidence="2">
    <location>
        <begin position="219"/>
        <end position="544"/>
    </location>
</feature>
<accession>A0ABP7WKD6</accession>
<sequence length="552" mass="62103">MLVFKSAFRLSLLICFSFLILNETAAAQDVYAAWRKDWLQKAREFTPALKTTIKKPVGIVRIEKDASAFQGWKAVNAGGADQLYSSSINKRNSSIVVDFGEHLTGYCTITLKTRRSDMDAPVRLKLTFGEVPAEIATPFDPYPGGLSRAWLQDEIITVTVLPATITIPRRVAFRYLKVDLLGSSPNFDFNIADLSFKASTSVRMTPPALTAGTSQIIKDIDCVGLNTLKECMQTVYEDGPKRDRRLWIGDTYLESLANLYSFHNDSLTRRCLYLLAGLANEDGMLSADVFEEPEPHSHNTRLLDYCYLYNVALKEYVAGTGDKQTGLDLWPVAKKQLDIARKYALPDGMMDYQKANKEWWVFFDWKDGLDKQAPLQGITIYTLNQTYELAKILGKENEVADLPAFARKLKNAAHKSLYDKKSGLFISGKDRQISYGGQAWMILSGVATKAEAQRALKTLPAVTDAVHPGAPYMYHYYVAALIASGLNAEAKQAVIDYWGGMIKKGADTFWEVYDPVDEFKSPYGFFPVNSYCHAWSCTPVYFIRKYPEIFQR</sequence>
<feature type="signal peptide" evidence="1">
    <location>
        <begin position="1"/>
        <end position="27"/>
    </location>
</feature>
<dbReference type="InterPro" id="IPR035396">
    <property type="entry name" value="Bac_rhamnosid6H"/>
</dbReference>